<keyword evidence="1" id="KW-1133">Transmembrane helix</keyword>
<keyword evidence="3" id="KW-1185">Reference proteome</keyword>
<proteinExistence type="predicted"/>
<dbReference type="Gene3D" id="3.40.30.10">
    <property type="entry name" value="Glutaredoxin"/>
    <property type="match status" value="1"/>
</dbReference>
<evidence type="ECO:0000256" key="1">
    <source>
        <dbReference type="SAM" id="Phobius"/>
    </source>
</evidence>
<dbReference type="EMBL" id="CP110257">
    <property type="protein sequence ID" value="UZD56539.1"/>
    <property type="molecule type" value="Genomic_DNA"/>
</dbReference>
<dbReference type="Proteomes" id="UP001163266">
    <property type="component" value="Chromosome"/>
</dbReference>
<evidence type="ECO:0000313" key="2">
    <source>
        <dbReference type="EMBL" id="UZD56539.1"/>
    </source>
</evidence>
<organism evidence="2 3">
    <name type="scientific">Caldimonas aquatica</name>
    <dbReference type="NCBI Taxonomy" id="376175"/>
    <lineage>
        <taxon>Bacteria</taxon>
        <taxon>Pseudomonadati</taxon>
        <taxon>Pseudomonadota</taxon>
        <taxon>Betaproteobacteria</taxon>
        <taxon>Burkholderiales</taxon>
        <taxon>Sphaerotilaceae</taxon>
        <taxon>Caldimonas</taxon>
    </lineage>
</organism>
<accession>A0ABY6MX19</accession>
<dbReference type="RefSeq" id="WP_264894635.1">
    <property type="nucleotide sequence ID" value="NZ_CP110257.1"/>
</dbReference>
<reference evidence="2" key="1">
    <citation type="submission" date="2022-10" db="EMBL/GenBank/DDBJ databases">
        <title>Complete genome sequence of Schlegelella aquatica LMG 23380.</title>
        <authorList>
            <person name="Musilova J."/>
            <person name="Kourilova X."/>
            <person name="Bezdicek M."/>
            <person name="Hermankova K."/>
            <person name="Obruca S."/>
            <person name="Sedlar K."/>
        </authorList>
    </citation>
    <scope>NUCLEOTIDE SEQUENCE</scope>
    <source>
        <strain evidence="2">LMG 23380</strain>
    </source>
</reference>
<gene>
    <name evidence="2" type="ORF">OMP39_03060</name>
</gene>
<keyword evidence="1" id="KW-0472">Membrane</keyword>
<dbReference type="InterPro" id="IPR036249">
    <property type="entry name" value="Thioredoxin-like_sf"/>
</dbReference>
<evidence type="ECO:0000313" key="3">
    <source>
        <dbReference type="Proteomes" id="UP001163266"/>
    </source>
</evidence>
<name>A0ABY6MX19_9BURK</name>
<sequence length="206" mass="23356">MPVPAIEDDARRTRMGRLKMLFVLLVCAAPVIASYFTYYVIRPEGRSNYGTLILPQRPLPALTLTDLQGHTVAAASLKDQWLLVVVAGGACDATCERQLYLQRQLREALGRDRDRLDKVWLVTDAAPVRPEVQQAIPFTQVLRADAAQLASWLEPEPGHVLGDHLYVVDPMGYWMMRFPAEADPARIKRDLERLMRASQHWDRPGR</sequence>
<keyword evidence="1" id="KW-0812">Transmembrane</keyword>
<dbReference type="SUPFAM" id="SSF52833">
    <property type="entry name" value="Thioredoxin-like"/>
    <property type="match status" value="1"/>
</dbReference>
<protein>
    <submittedName>
        <fullName evidence="2">Uncharacterized protein</fullName>
    </submittedName>
</protein>
<feature type="transmembrane region" description="Helical" evidence="1">
    <location>
        <begin position="21"/>
        <end position="41"/>
    </location>
</feature>